<protein>
    <submittedName>
        <fullName evidence="1">Uncharacterized protein</fullName>
    </submittedName>
</protein>
<sequence length="43" mass="5172">MYVYYHFSALSMSIKIKNTARWLFGHTALRYFCTCDVFQHFAC</sequence>
<reference evidence="1" key="2">
    <citation type="journal article" date="2015" name="Fish Shellfish Immunol.">
        <title>Early steps in the European eel (Anguilla anguilla)-Vibrio vulnificus interaction in the gills: Role of the RtxA13 toxin.</title>
        <authorList>
            <person name="Callol A."/>
            <person name="Pajuelo D."/>
            <person name="Ebbesson L."/>
            <person name="Teles M."/>
            <person name="MacKenzie S."/>
            <person name="Amaro C."/>
        </authorList>
    </citation>
    <scope>NUCLEOTIDE SEQUENCE</scope>
</reference>
<reference evidence="1" key="1">
    <citation type="submission" date="2014-11" db="EMBL/GenBank/DDBJ databases">
        <authorList>
            <person name="Amaro Gonzalez C."/>
        </authorList>
    </citation>
    <scope>NUCLEOTIDE SEQUENCE</scope>
</reference>
<dbReference type="EMBL" id="GBXM01055911">
    <property type="protein sequence ID" value="JAH52666.1"/>
    <property type="molecule type" value="Transcribed_RNA"/>
</dbReference>
<dbReference type="AlphaFoldDB" id="A0A0E9TGD4"/>
<name>A0A0E9TGD4_ANGAN</name>
<proteinExistence type="predicted"/>
<accession>A0A0E9TGD4</accession>
<organism evidence="1">
    <name type="scientific">Anguilla anguilla</name>
    <name type="common">European freshwater eel</name>
    <name type="synonym">Muraena anguilla</name>
    <dbReference type="NCBI Taxonomy" id="7936"/>
    <lineage>
        <taxon>Eukaryota</taxon>
        <taxon>Metazoa</taxon>
        <taxon>Chordata</taxon>
        <taxon>Craniata</taxon>
        <taxon>Vertebrata</taxon>
        <taxon>Euteleostomi</taxon>
        <taxon>Actinopterygii</taxon>
        <taxon>Neopterygii</taxon>
        <taxon>Teleostei</taxon>
        <taxon>Anguilliformes</taxon>
        <taxon>Anguillidae</taxon>
        <taxon>Anguilla</taxon>
    </lineage>
</organism>
<evidence type="ECO:0000313" key="1">
    <source>
        <dbReference type="EMBL" id="JAH52666.1"/>
    </source>
</evidence>